<dbReference type="Proteomes" id="UP001060085">
    <property type="component" value="Linkage Group LG06"/>
</dbReference>
<sequence>MGKKPILTRVTVLDYVDVFGNFRGLHCTWLVPRTRASSDGVDDLNSGEWIHLKRGIDHRECGPIGLRGHRIMHCGGVRPPSEKGVEAALMCLDSLRLPSCSKPLFRLVPRGLQIPYSAAVDLVERLGLDRTFSPVGLTSSKTKHKLLDIRLQLDMMSAEEPYIPDRVVRQFGYRQCIPAHPIRSQEASRPANNRMYIVRNLFVEALLLEAPSHLLKEA</sequence>
<reference evidence="2" key="1">
    <citation type="journal article" date="2023" name="Nat. Plants">
        <title>Single-cell RNA sequencing provides a high-resolution roadmap for understanding the multicellular compartmentation of specialized metabolism.</title>
        <authorList>
            <person name="Sun S."/>
            <person name="Shen X."/>
            <person name="Li Y."/>
            <person name="Li Y."/>
            <person name="Wang S."/>
            <person name="Li R."/>
            <person name="Zhang H."/>
            <person name="Shen G."/>
            <person name="Guo B."/>
            <person name="Wei J."/>
            <person name="Xu J."/>
            <person name="St-Pierre B."/>
            <person name="Chen S."/>
            <person name="Sun C."/>
        </authorList>
    </citation>
    <scope>NUCLEOTIDE SEQUENCE [LARGE SCALE GENOMIC DNA]</scope>
</reference>
<gene>
    <name evidence="1" type="ORF">M9H77_27424</name>
</gene>
<organism evidence="1 2">
    <name type="scientific">Catharanthus roseus</name>
    <name type="common">Madagascar periwinkle</name>
    <name type="synonym">Vinca rosea</name>
    <dbReference type="NCBI Taxonomy" id="4058"/>
    <lineage>
        <taxon>Eukaryota</taxon>
        <taxon>Viridiplantae</taxon>
        <taxon>Streptophyta</taxon>
        <taxon>Embryophyta</taxon>
        <taxon>Tracheophyta</taxon>
        <taxon>Spermatophyta</taxon>
        <taxon>Magnoliopsida</taxon>
        <taxon>eudicotyledons</taxon>
        <taxon>Gunneridae</taxon>
        <taxon>Pentapetalae</taxon>
        <taxon>asterids</taxon>
        <taxon>lamiids</taxon>
        <taxon>Gentianales</taxon>
        <taxon>Apocynaceae</taxon>
        <taxon>Rauvolfioideae</taxon>
        <taxon>Vinceae</taxon>
        <taxon>Catharanthinae</taxon>
        <taxon>Catharanthus</taxon>
    </lineage>
</organism>
<keyword evidence="2" id="KW-1185">Reference proteome</keyword>
<protein>
    <submittedName>
        <fullName evidence="1">Uncharacterized protein</fullName>
    </submittedName>
</protein>
<evidence type="ECO:0000313" key="2">
    <source>
        <dbReference type="Proteomes" id="UP001060085"/>
    </source>
</evidence>
<comment type="caution">
    <text evidence="1">The sequence shown here is derived from an EMBL/GenBank/DDBJ whole genome shotgun (WGS) entry which is preliminary data.</text>
</comment>
<name>A0ACC0AD13_CATRO</name>
<dbReference type="EMBL" id="CM044706">
    <property type="protein sequence ID" value="KAI5658631.1"/>
    <property type="molecule type" value="Genomic_DNA"/>
</dbReference>
<proteinExistence type="predicted"/>
<evidence type="ECO:0000313" key="1">
    <source>
        <dbReference type="EMBL" id="KAI5658631.1"/>
    </source>
</evidence>
<accession>A0ACC0AD13</accession>